<evidence type="ECO:0000313" key="2">
    <source>
        <dbReference type="Proteomes" id="UP000639338"/>
    </source>
</evidence>
<dbReference type="EMBL" id="JACMRX010000004">
    <property type="protein sequence ID" value="KAF7990546.1"/>
    <property type="molecule type" value="Genomic_DNA"/>
</dbReference>
<gene>
    <name evidence="1" type="ORF">HCN44_000351</name>
</gene>
<comment type="caution">
    <text evidence="1">The sequence shown here is derived from an EMBL/GenBank/DDBJ whole genome shotgun (WGS) entry which is preliminary data.</text>
</comment>
<dbReference type="AlphaFoldDB" id="A0A834XQV0"/>
<dbReference type="Proteomes" id="UP000639338">
    <property type="component" value="Unassembled WGS sequence"/>
</dbReference>
<name>A0A834XQV0_APHGI</name>
<evidence type="ECO:0000313" key="1">
    <source>
        <dbReference type="EMBL" id="KAF7990546.1"/>
    </source>
</evidence>
<keyword evidence="2" id="KW-1185">Reference proteome</keyword>
<reference evidence="1 2" key="1">
    <citation type="submission" date="2020-08" db="EMBL/GenBank/DDBJ databases">
        <title>Aphidius gifuensis genome sequencing and assembly.</title>
        <authorList>
            <person name="Du Z."/>
        </authorList>
    </citation>
    <scope>NUCLEOTIDE SEQUENCE [LARGE SCALE GENOMIC DNA]</scope>
    <source>
        <strain evidence="1">YNYX2018</strain>
        <tissue evidence="1">Adults</tissue>
    </source>
</reference>
<proteinExistence type="predicted"/>
<protein>
    <submittedName>
        <fullName evidence="1">Uncharacterized protein</fullName>
    </submittedName>
</protein>
<organism evidence="1 2">
    <name type="scientific">Aphidius gifuensis</name>
    <name type="common">Parasitoid wasp</name>
    <dbReference type="NCBI Taxonomy" id="684658"/>
    <lineage>
        <taxon>Eukaryota</taxon>
        <taxon>Metazoa</taxon>
        <taxon>Ecdysozoa</taxon>
        <taxon>Arthropoda</taxon>
        <taxon>Hexapoda</taxon>
        <taxon>Insecta</taxon>
        <taxon>Pterygota</taxon>
        <taxon>Neoptera</taxon>
        <taxon>Endopterygota</taxon>
        <taxon>Hymenoptera</taxon>
        <taxon>Apocrita</taxon>
        <taxon>Ichneumonoidea</taxon>
        <taxon>Braconidae</taxon>
        <taxon>Aphidiinae</taxon>
        <taxon>Aphidius</taxon>
    </lineage>
</organism>
<accession>A0A834XQV0</accession>
<sequence length="244" mass="27941">MEQPCNMHVSATAGLNDLECAHTDDIENELIPAFYKRVHLKGPIDNSQKKIKRLEVIENVLNEVVNETDVSSDNDDMSMFESSPYFDSDITEDDHYDEPLQKVSLSKMKQKTNIEQEISLTSSSKKVKDTSSFTLEKQLLQSEIVICDTETTTFNDKISKTNFFTLDNDNNHQEDCSVSDPLDINLPKPKPWYNYWVSKSLIESNGMPAESILFTTDYLLPIKKSPNDNGRKQTSYKAQVKNYY</sequence>